<keyword evidence="6" id="KW-0843">Virulence</keyword>
<evidence type="ECO:0000256" key="5">
    <source>
        <dbReference type="ARBA" id="ARBA00023015"/>
    </source>
</evidence>
<dbReference type="AlphaFoldDB" id="A0A1G7T968"/>
<evidence type="ECO:0000256" key="9">
    <source>
        <dbReference type="ARBA" id="ARBA00023163"/>
    </source>
</evidence>
<protein>
    <recommendedName>
        <fullName evidence="11">Heme response regulator HssR</fullName>
    </recommendedName>
</protein>
<evidence type="ECO:0000256" key="3">
    <source>
        <dbReference type="ARBA" id="ARBA00022553"/>
    </source>
</evidence>
<dbReference type="Proteomes" id="UP000198972">
    <property type="component" value="Unassembled WGS sequence"/>
</dbReference>
<keyword evidence="8" id="KW-0010">Activator</keyword>
<keyword evidence="5" id="KW-0805">Transcription regulation</keyword>
<evidence type="ECO:0000256" key="13">
    <source>
        <dbReference type="PROSITE-ProRule" id="PRU01091"/>
    </source>
</evidence>
<dbReference type="FunFam" id="1.10.10.10:FF:000018">
    <property type="entry name" value="DNA-binding response regulator ResD"/>
    <property type="match status" value="1"/>
</dbReference>
<dbReference type="InterPro" id="IPR039420">
    <property type="entry name" value="WalR-like"/>
</dbReference>
<gene>
    <name evidence="16" type="ORF">SAMN04488542_13528</name>
</gene>
<dbReference type="Gene3D" id="3.40.50.2300">
    <property type="match status" value="1"/>
</dbReference>
<dbReference type="Gene3D" id="1.10.10.10">
    <property type="entry name" value="Winged helix-like DNA-binding domain superfamily/Winged helix DNA-binding domain"/>
    <property type="match status" value="1"/>
</dbReference>
<dbReference type="Pfam" id="PF00072">
    <property type="entry name" value="Response_reg"/>
    <property type="match status" value="1"/>
</dbReference>
<feature type="DNA-binding region" description="OmpR/PhoB-type" evidence="13">
    <location>
        <begin position="124"/>
        <end position="223"/>
    </location>
</feature>
<evidence type="ECO:0000256" key="6">
    <source>
        <dbReference type="ARBA" id="ARBA00023026"/>
    </source>
</evidence>
<sequence>MIHILIADDDEHIRKLLSHYLQAEGYHVIEAADGIEASACLSDRQINLAIVDVMMPGKDGFQLCEEIRQFYDFPVILLTAKDQLADKEKGYLVGTDDYVTKPFEPKELLFRIKALLRRFQMVNAQTITLGNTVINRKSFEISCRGQQIMLPLKEFELLFHLASYPNRIFTREELIEHIWGYDFDGDERTVDVHIKRLRARFSDNSNNDFIITTVRGVGYKLEVTAS</sequence>
<dbReference type="OrthoDB" id="9790442at2"/>
<evidence type="ECO:0000256" key="1">
    <source>
        <dbReference type="ARBA" id="ARBA00004496"/>
    </source>
</evidence>
<dbReference type="FunFam" id="3.40.50.2300:FF:000001">
    <property type="entry name" value="DNA-binding response regulator PhoB"/>
    <property type="match status" value="1"/>
</dbReference>
<dbReference type="InterPro" id="IPR001867">
    <property type="entry name" value="OmpR/PhoB-type_DNA-bd"/>
</dbReference>
<dbReference type="RefSeq" id="WP_091235487.1">
    <property type="nucleotide sequence ID" value="NZ_FNBG01000035.1"/>
</dbReference>
<evidence type="ECO:0000256" key="4">
    <source>
        <dbReference type="ARBA" id="ARBA00023012"/>
    </source>
</evidence>
<name>A0A1G7T968_9BACL</name>
<keyword evidence="4" id="KW-0902">Two-component regulatory system</keyword>
<evidence type="ECO:0000256" key="12">
    <source>
        <dbReference type="PROSITE-ProRule" id="PRU00169"/>
    </source>
</evidence>
<dbReference type="PANTHER" id="PTHR48111:SF49">
    <property type="entry name" value="HEME RESPONSE REGULATOR HSSR"/>
    <property type="match status" value="1"/>
</dbReference>
<dbReference type="InterPro" id="IPR036388">
    <property type="entry name" value="WH-like_DNA-bd_sf"/>
</dbReference>
<dbReference type="GO" id="GO:0032993">
    <property type="term" value="C:protein-DNA complex"/>
    <property type="evidence" value="ECO:0007669"/>
    <property type="project" value="TreeGrafter"/>
</dbReference>
<evidence type="ECO:0000256" key="10">
    <source>
        <dbReference type="ARBA" id="ARBA00037471"/>
    </source>
</evidence>
<feature type="modified residue" description="4-aspartylphosphate" evidence="12">
    <location>
        <position position="52"/>
    </location>
</feature>
<dbReference type="SMART" id="SM00448">
    <property type="entry name" value="REC"/>
    <property type="match status" value="1"/>
</dbReference>
<feature type="domain" description="Response regulatory" evidence="14">
    <location>
        <begin position="3"/>
        <end position="116"/>
    </location>
</feature>
<evidence type="ECO:0000256" key="7">
    <source>
        <dbReference type="ARBA" id="ARBA00023125"/>
    </source>
</evidence>
<keyword evidence="17" id="KW-1185">Reference proteome</keyword>
<evidence type="ECO:0000256" key="11">
    <source>
        <dbReference type="ARBA" id="ARBA00039976"/>
    </source>
</evidence>
<dbReference type="GO" id="GO:0000976">
    <property type="term" value="F:transcription cis-regulatory region binding"/>
    <property type="evidence" value="ECO:0007669"/>
    <property type="project" value="TreeGrafter"/>
</dbReference>
<dbReference type="GO" id="GO:0006355">
    <property type="term" value="P:regulation of DNA-templated transcription"/>
    <property type="evidence" value="ECO:0007669"/>
    <property type="project" value="InterPro"/>
</dbReference>
<proteinExistence type="predicted"/>
<evidence type="ECO:0000313" key="17">
    <source>
        <dbReference type="Proteomes" id="UP000198972"/>
    </source>
</evidence>
<evidence type="ECO:0000313" key="16">
    <source>
        <dbReference type="EMBL" id="SDG31846.1"/>
    </source>
</evidence>
<evidence type="ECO:0000256" key="8">
    <source>
        <dbReference type="ARBA" id="ARBA00023159"/>
    </source>
</evidence>
<dbReference type="PANTHER" id="PTHR48111">
    <property type="entry name" value="REGULATOR OF RPOS"/>
    <property type="match status" value="1"/>
</dbReference>
<feature type="domain" description="OmpR/PhoB-type" evidence="15">
    <location>
        <begin position="124"/>
        <end position="223"/>
    </location>
</feature>
<dbReference type="PROSITE" id="PS51755">
    <property type="entry name" value="OMPR_PHOB"/>
    <property type="match status" value="1"/>
</dbReference>
<dbReference type="InterPro" id="IPR011006">
    <property type="entry name" value="CheY-like_superfamily"/>
</dbReference>
<dbReference type="SMART" id="SM00862">
    <property type="entry name" value="Trans_reg_C"/>
    <property type="match status" value="1"/>
</dbReference>
<accession>A0A1G7T968</accession>
<dbReference type="SUPFAM" id="SSF52172">
    <property type="entry name" value="CheY-like"/>
    <property type="match status" value="1"/>
</dbReference>
<organism evidence="16 17">
    <name type="scientific">Fontibacillus panacisegetis</name>
    <dbReference type="NCBI Taxonomy" id="670482"/>
    <lineage>
        <taxon>Bacteria</taxon>
        <taxon>Bacillati</taxon>
        <taxon>Bacillota</taxon>
        <taxon>Bacilli</taxon>
        <taxon>Bacillales</taxon>
        <taxon>Paenibacillaceae</taxon>
        <taxon>Fontibacillus</taxon>
    </lineage>
</organism>
<evidence type="ECO:0000256" key="2">
    <source>
        <dbReference type="ARBA" id="ARBA00022490"/>
    </source>
</evidence>
<dbReference type="STRING" id="670482.SAMN04488542_13528"/>
<comment type="function">
    <text evidence="10">Member of the two-component regulatory system HssS/HssR involved in intracellular heme homeostasis and tempering of staphylococcal virulence. Phosphorylated HssR binds to a direct repeat sequence within hrtAB promoter and activates the expression of hrtAB, an efflux pump, in response to extracellular heme, hemin, hemoglobin or blood.</text>
</comment>
<keyword evidence="7 13" id="KW-0238">DNA-binding</keyword>
<dbReference type="GO" id="GO:0000156">
    <property type="term" value="F:phosphorelay response regulator activity"/>
    <property type="evidence" value="ECO:0007669"/>
    <property type="project" value="TreeGrafter"/>
</dbReference>
<keyword evidence="3 12" id="KW-0597">Phosphoprotein</keyword>
<dbReference type="InterPro" id="IPR001789">
    <property type="entry name" value="Sig_transdc_resp-reg_receiver"/>
</dbReference>
<dbReference type="PROSITE" id="PS50110">
    <property type="entry name" value="RESPONSE_REGULATORY"/>
    <property type="match status" value="1"/>
</dbReference>
<keyword evidence="2" id="KW-0963">Cytoplasm</keyword>
<evidence type="ECO:0000259" key="15">
    <source>
        <dbReference type="PROSITE" id="PS51755"/>
    </source>
</evidence>
<dbReference type="EMBL" id="FNBG01000035">
    <property type="protein sequence ID" value="SDG31846.1"/>
    <property type="molecule type" value="Genomic_DNA"/>
</dbReference>
<evidence type="ECO:0000259" key="14">
    <source>
        <dbReference type="PROSITE" id="PS50110"/>
    </source>
</evidence>
<comment type="subcellular location">
    <subcellularLocation>
        <location evidence="1">Cytoplasm</location>
    </subcellularLocation>
</comment>
<dbReference type="CDD" id="cd00383">
    <property type="entry name" value="trans_reg_C"/>
    <property type="match status" value="1"/>
</dbReference>
<keyword evidence="9" id="KW-0804">Transcription</keyword>
<dbReference type="GO" id="GO:0005829">
    <property type="term" value="C:cytosol"/>
    <property type="evidence" value="ECO:0007669"/>
    <property type="project" value="TreeGrafter"/>
</dbReference>
<reference evidence="16 17" key="1">
    <citation type="submission" date="2016-10" db="EMBL/GenBank/DDBJ databases">
        <authorList>
            <person name="de Groot N.N."/>
        </authorList>
    </citation>
    <scope>NUCLEOTIDE SEQUENCE [LARGE SCALE GENOMIC DNA]</scope>
    <source>
        <strain evidence="16 17">DSM 28129</strain>
    </source>
</reference>
<dbReference type="CDD" id="cd17574">
    <property type="entry name" value="REC_OmpR"/>
    <property type="match status" value="1"/>
</dbReference>
<dbReference type="Pfam" id="PF00486">
    <property type="entry name" value="Trans_reg_C"/>
    <property type="match status" value="1"/>
</dbReference>
<dbReference type="Gene3D" id="6.10.250.690">
    <property type="match status" value="1"/>
</dbReference>